<name>A0ABW1EFT1_9BACT</name>
<dbReference type="EMBL" id="JBHSPH010000002">
    <property type="protein sequence ID" value="MFC5862682.1"/>
    <property type="molecule type" value="Genomic_DNA"/>
</dbReference>
<keyword evidence="1" id="KW-0812">Transmembrane</keyword>
<evidence type="ECO:0000313" key="2">
    <source>
        <dbReference type="EMBL" id="MFC5862682.1"/>
    </source>
</evidence>
<accession>A0ABW1EFT1</accession>
<organism evidence="2 3">
    <name type="scientific">Acidicapsa dinghuensis</name>
    <dbReference type="NCBI Taxonomy" id="2218256"/>
    <lineage>
        <taxon>Bacteria</taxon>
        <taxon>Pseudomonadati</taxon>
        <taxon>Acidobacteriota</taxon>
        <taxon>Terriglobia</taxon>
        <taxon>Terriglobales</taxon>
        <taxon>Acidobacteriaceae</taxon>
        <taxon>Acidicapsa</taxon>
    </lineage>
</organism>
<proteinExistence type="predicted"/>
<protein>
    <submittedName>
        <fullName evidence="2">Uncharacterized protein</fullName>
    </submittedName>
</protein>
<gene>
    <name evidence="2" type="ORF">ACFPT7_10310</name>
</gene>
<sequence>MLKRVDCVFGALLVLASLGHTFGTLKLLPAWSGMWVWSLGAALAGLLLGALNIVRASRSSDTTIAVLTTVGTVCWILVVLAFGRTIGNLFDPRVVGHVAISSVLVIFGVLTLARAAGSAAEAVVARS</sequence>
<comment type="caution">
    <text evidence="2">The sequence shown here is derived from an EMBL/GenBank/DDBJ whole genome shotgun (WGS) entry which is preliminary data.</text>
</comment>
<evidence type="ECO:0000313" key="3">
    <source>
        <dbReference type="Proteomes" id="UP001596091"/>
    </source>
</evidence>
<keyword evidence="1" id="KW-0472">Membrane</keyword>
<feature type="transmembrane region" description="Helical" evidence="1">
    <location>
        <begin position="94"/>
        <end position="113"/>
    </location>
</feature>
<dbReference type="Proteomes" id="UP001596091">
    <property type="component" value="Unassembled WGS sequence"/>
</dbReference>
<feature type="transmembrane region" description="Helical" evidence="1">
    <location>
        <begin position="63"/>
        <end position="82"/>
    </location>
</feature>
<keyword evidence="1" id="KW-1133">Transmembrane helix</keyword>
<dbReference type="RefSeq" id="WP_263336408.1">
    <property type="nucleotide sequence ID" value="NZ_JAGSYH010000003.1"/>
</dbReference>
<reference evidence="3" key="1">
    <citation type="journal article" date="2019" name="Int. J. Syst. Evol. Microbiol.">
        <title>The Global Catalogue of Microorganisms (GCM) 10K type strain sequencing project: providing services to taxonomists for standard genome sequencing and annotation.</title>
        <authorList>
            <consortium name="The Broad Institute Genomics Platform"/>
            <consortium name="The Broad Institute Genome Sequencing Center for Infectious Disease"/>
            <person name="Wu L."/>
            <person name="Ma J."/>
        </authorList>
    </citation>
    <scope>NUCLEOTIDE SEQUENCE [LARGE SCALE GENOMIC DNA]</scope>
    <source>
        <strain evidence="3">JCM 4087</strain>
    </source>
</reference>
<keyword evidence="3" id="KW-1185">Reference proteome</keyword>
<evidence type="ECO:0000256" key="1">
    <source>
        <dbReference type="SAM" id="Phobius"/>
    </source>
</evidence>
<feature type="transmembrane region" description="Helical" evidence="1">
    <location>
        <begin position="33"/>
        <end position="51"/>
    </location>
</feature>